<evidence type="ECO:0000313" key="2">
    <source>
        <dbReference type="Proteomes" id="UP000789508"/>
    </source>
</evidence>
<dbReference type="Proteomes" id="UP000789508">
    <property type="component" value="Unassembled WGS sequence"/>
</dbReference>
<dbReference type="PANTHER" id="PTHR48420:SF1">
    <property type="entry name" value="NON-HAEM DIOXYGENASE N-TERMINAL DOMAIN-CONTAINING PROTEIN"/>
    <property type="match status" value="1"/>
</dbReference>
<feature type="non-terminal residue" evidence="1">
    <location>
        <position position="1"/>
    </location>
</feature>
<reference evidence="1" key="1">
    <citation type="submission" date="2021-06" db="EMBL/GenBank/DDBJ databases">
        <authorList>
            <person name="Kallberg Y."/>
            <person name="Tangrot J."/>
            <person name="Rosling A."/>
        </authorList>
    </citation>
    <scope>NUCLEOTIDE SEQUENCE</scope>
    <source>
        <strain evidence="1">FL130A</strain>
    </source>
</reference>
<accession>A0A9N9N2Z8</accession>
<comment type="caution">
    <text evidence="1">The sequence shown here is derived from an EMBL/GenBank/DDBJ whole genome shotgun (WGS) entry which is preliminary data.</text>
</comment>
<dbReference type="EMBL" id="CAJVPS010018590">
    <property type="protein sequence ID" value="CAG8697983.1"/>
    <property type="molecule type" value="Genomic_DNA"/>
</dbReference>
<dbReference type="AlphaFoldDB" id="A0A9N9N2Z8"/>
<dbReference type="InterPro" id="IPR027443">
    <property type="entry name" value="IPNS-like_sf"/>
</dbReference>
<dbReference type="Gene3D" id="2.60.120.330">
    <property type="entry name" value="B-lactam Antibiotic, Isopenicillin N Synthase, Chain"/>
    <property type="match status" value="2"/>
</dbReference>
<dbReference type="OrthoDB" id="438224at2759"/>
<organism evidence="1 2">
    <name type="scientific">Ambispora leptoticha</name>
    <dbReference type="NCBI Taxonomy" id="144679"/>
    <lineage>
        <taxon>Eukaryota</taxon>
        <taxon>Fungi</taxon>
        <taxon>Fungi incertae sedis</taxon>
        <taxon>Mucoromycota</taxon>
        <taxon>Glomeromycotina</taxon>
        <taxon>Glomeromycetes</taxon>
        <taxon>Archaeosporales</taxon>
        <taxon>Ambisporaceae</taxon>
        <taxon>Ambispora</taxon>
    </lineage>
</organism>
<keyword evidence="2" id="KW-1185">Reference proteome</keyword>
<dbReference type="PANTHER" id="PTHR48420">
    <property type="entry name" value="NON-HAEM DIOXYGENASE N-TERMINAL DOMAIN-CONTAINING PROTEIN"/>
    <property type="match status" value="1"/>
</dbReference>
<feature type="non-terminal residue" evidence="1">
    <location>
        <position position="251"/>
    </location>
</feature>
<dbReference type="SUPFAM" id="SSF51197">
    <property type="entry name" value="Clavaminate synthase-like"/>
    <property type="match status" value="1"/>
</dbReference>
<gene>
    <name evidence="1" type="ORF">ALEPTO_LOCUS11460</name>
</gene>
<name>A0A9N9N2Z8_9GLOM</name>
<sequence>EVEKSSEDVVIVDYEALANVSEILPAIEEAFGSHPHCLGLLLVKNLPAEYPEMRLQLLRLASLFASLPDDIKEKFVDVESKILLWMELWQRINEWKTWANPLLDVPIATKEQIEKFPFYCHPNIWPTEYLPEFEDTFKKLDNIQDDRLDTWCGWHIDNSCLRGLTSSMYIDERDRSLAESKTFQMGEAMQIAFHGAVMATKHMVKGISRNIDRANNAGDVPFDAVSRNTFAFFMQPSLEERVGNVIFDEFS</sequence>
<evidence type="ECO:0000313" key="1">
    <source>
        <dbReference type="EMBL" id="CAG8697983.1"/>
    </source>
</evidence>
<proteinExistence type="predicted"/>
<protein>
    <submittedName>
        <fullName evidence="1">12150_t:CDS:1</fullName>
    </submittedName>
</protein>